<keyword evidence="2" id="KW-0378">Hydrolase</keyword>
<dbReference type="InterPro" id="IPR010427">
    <property type="entry name" value="DUF1023"/>
</dbReference>
<name>A0ABT0IDV7_9ACTN</name>
<evidence type="ECO:0000313" key="3">
    <source>
        <dbReference type="Proteomes" id="UP001522868"/>
    </source>
</evidence>
<dbReference type="SUPFAM" id="SSF53474">
    <property type="entry name" value="alpha/beta-Hydrolases"/>
    <property type="match status" value="1"/>
</dbReference>
<dbReference type="EMBL" id="JALPTH010000018">
    <property type="protein sequence ID" value="MCK8679457.1"/>
    <property type="molecule type" value="Genomic_DNA"/>
</dbReference>
<reference evidence="2 3" key="1">
    <citation type="submission" date="2022-04" db="EMBL/GenBank/DDBJ databases">
        <title>Streptomyces sp. nov. LCR6-01 isolated from Lichen of Dirinaria sp.</title>
        <authorList>
            <person name="Kanchanasin P."/>
            <person name="Tanasupawat S."/>
            <person name="Phongsopitanun W."/>
        </authorList>
    </citation>
    <scope>NUCLEOTIDE SEQUENCE [LARGE SCALE GENOMIC DNA]</scope>
    <source>
        <strain evidence="2 3">LCR6-01</strain>
    </source>
</reference>
<sequence>MTETALDWQRLHDLRPADFEAAGNRWHAVSSRAGADALRVGQAMSAQLRETQRGDAATAALRRLRRLHRNLDYVRTECGLVRTTLNGLAADLAEPQRQLRLALDEAAELGFTVHPDGSITYPASTVHTLLGPQDTPAGQAAPRAALPLDLPHSSLDSSLRPLNPHADRAQALADRIARAVRAAAEVDARYTRTLNGLRAAKGLDITAATLRDVRRDTADVRHAASAYLAADVPFDATPAERKAWWDALTDEQRQEFLRIAPDLVGNLDGIPAAARDQANRAYLPTLIEELAGRHDDASQTKLEALRLLQARLNQPGGLPMYLLGIGDEGNGRAIVAYGNPDTSRNVAAYVPGLGTALDADFVEDTMVRAEDTAIGARDVDPSSAAIIWLGYDAPQSADVMSTGDAERGAPAYSRFISGLVATNEKSDPHVTAIGHSYGSLTVGTAARQTNGIPGVDDVVLLGSPGVGVDRAEDLGVGREHVFVGAAENDPVTRLPTKEEFALAGPAAFIYGDVYDRGDDDIYFGKDPASAAFGAHRFKVDPGPAPVLEMGGFDAHSQYFTPSLDSESASNIARVVGGRPGKITLEDRR</sequence>
<protein>
    <submittedName>
        <fullName evidence="2">Alpha/beta hydrolase family protein</fullName>
    </submittedName>
</protein>
<evidence type="ECO:0000259" key="1">
    <source>
        <dbReference type="Pfam" id="PF06259"/>
    </source>
</evidence>
<proteinExistence type="predicted"/>
<dbReference type="Pfam" id="PF06259">
    <property type="entry name" value="Abhydrolase_8"/>
    <property type="match status" value="1"/>
</dbReference>
<evidence type="ECO:0000313" key="2">
    <source>
        <dbReference type="EMBL" id="MCK8679457.1"/>
    </source>
</evidence>
<feature type="domain" description="DUF1023" evidence="1">
    <location>
        <begin position="329"/>
        <end position="496"/>
    </location>
</feature>
<gene>
    <name evidence="2" type="ORF">M1O15_19075</name>
</gene>
<dbReference type="Gene3D" id="3.40.50.1820">
    <property type="entry name" value="alpha/beta hydrolase"/>
    <property type="match status" value="1"/>
</dbReference>
<comment type="caution">
    <text evidence="2">The sequence shown here is derived from an EMBL/GenBank/DDBJ whole genome shotgun (WGS) entry which is preliminary data.</text>
</comment>
<dbReference type="InterPro" id="IPR029058">
    <property type="entry name" value="AB_hydrolase_fold"/>
</dbReference>
<dbReference type="Proteomes" id="UP001522868">
    <property type="component" value="Unassembled WGS sequence"/>
</dbReference>
<accession>A0ABT0IDV7</accession>
<keyword evidence="3" id="KW-1185">Reference proteome</keyword>
<dbReference type="RefSeq" id="WP_248635155.1">
    <property type="nucleotide sequence ID" value="NZ_JALPTH010000018.1"/>
</dbReference>
<dbReference type="GO" id="GO:0016787">
    <property type="term" value="F:hydrolase activity"/>
    <property type="evidence" value="ECO:0007669"/>
    <property type="project" value="UniProtKB-KW"/>
</dbReference>
<organism evidence="2 3">
    <name type="scientific">Streptomyces lichenis</name>
    <dbReference type="NCBI Taxonomy" id="2306967"/>
    <lineage>
        <taxon>Bacteria</taxon>
        <taxon>Bacillati</taxon>
        <taxon>Actinomycetota</taxon>
        <taxon>Actinomycetes</taxon>
        <taxon>Kitasatosporales</taxon>
        <taxon>Streptomycetaceae</taxon>
        <taxon>Streptomyces</taxon>
    </lineage>
</organism>